<keyword evidence="1" id="KW-0812">Transmembrane</keyword>
<organism evidence="2 3">
    <name type="scientific">Peribacillus simplex</name>
    <dbReference type="NCBI Taxonomy" id="1478"/>
    <lineage>
        <taxon>Bacteria</taxon>
        <taxon>Bacillati</taxon>
        <taxon>Bacillota</taxon>
        <taxon>Bacilli</taxon>
        <taxon>Bacillales</taxon>
        <taxon>Bacillaceae</taxon>
        <taxon>Peribacillus</taxon>
    </lineage>
</organism>
<keyword evidence="1" id="KW-0472">Membrane</keyword>
<dbReference type="Proteomes" id="UP000064189">
    <property type="component" value="Unassembled WGS sequence"/>
</dbReference>
<protein>
    <submittedName>
        <fullName evidence="2">Uncharacterized protein</fullName>
    </submittedName>
</protein>
<name>A0A109MX40_9BACI</name>
<dbReference type="AlphaFoldDB" id="A0A109MX40"/>
<reference evidence="2 3" key="1">
    <citation type="submission" date="2015-11" db="EMBL/GenBank/DDBJ databases">
        <title>Genome Sequence of Bacillus simplex strain VanAntwerpen2.</title>
        <authorList>
            <person name="Couger M.B."/>
        </authorList>
    </citation>
    <scope>NUCLEOTIDE SEQUENCE [LARGE SCALE GENOMIC DNA]</scope>
    <source>
        <strain evidence="2 3">VanAntwerpen02</strain>
    </source>
</reference>
<feature type="transmembrane region" description="Helical" evidence="1">
    <location>
        <begin position="12"/>
        <end position="30"/>
    </location>
</feature>
<evidence type="ECO:0000313" key="3">
    <source>
        <dbReference type="Proteomes" id="UP000064189"/>
    </source>
</evidence>
<keyword evidence="1" id="KW-1133">Transmembrane helix</keyword>
<accession>A0A109MX40</accession>
<evidence type="ECO:0000313" key="2">
    <source>
        <dbReference type="EMBL" id="KWW17617.1"/>
    </source>
</evidence>
<comment type="caution">
    <text evidence="2">The sequence shown here is derived from an EMBL/GenBank/DDBJ whole genome shotgun (WGS) entry which is preliminary data.</text>
</comment>
<gene>
    <name evidence="2" type="ORF">AS888_21605</name>
</gene>
<dbReference type="EMBL" id="LNNH01000027">
    <property type="protein sequence ID" value="KWW17617.1"/>
    <property type="molecule type" value="Genomic_DNA"/>
</dbReference>
<sequence length="65" mass="7433">MIDYLKFRYKSYIIIFSGFLIGAILSKILFINPDNLIAITCFLGGFLIGECVMINKWLKNRPTNG</sequence>
<keyword evidence="3" id="KW-1185">Reference proteome</keyword>
<evidence type="ECO:0000256" key="1">
    <source>
        <dbReference type="SAM" id="Phobius"/>
    </source>
</evidence>
<feature type="transmembrane region" description="Helical" evidence="1">
    <location>
        <begin position="36"/>
        <end position="58"/>
    </location>
</feature>
<proteinExistence type="predicted"/>